<feature type="domain" description="Major facilitator superfamily (MFS) profile" evidence="7">
    <location>
        <begin position="214"/>
        <end position="398"/>
    </location>
</feature>
<evidence type="ECO:0000256" key="2">
    <source>
        <dbReference type="ARBA" id="ARBA00022475"/>
    </source>
</evidence>
<dbReference type="EMBL" id="JAEQNC010000003">
    <property type="protein sequence ID" value="MBL0371459.1"/>
    <property type="molecule type" value="Genomic_DNA"/>
</dbReference>
<keyword evidence="2" id="KW-1003">Cell membrane</keyword>
<feature type="transmembrane region" description="Helical" evidence="6">
    <location>
        <begin position="105"/>
        <end position="128"/>
    </location>
</feature>
<dbReference type="PANTHER" id="PTHR43124:SF10">
    <property type="entry name" value="PURINE EFFLUX PUMP PBUE"/>
    <property type="match status" value="1"/>
</dbReference>
<dbReference type="PROSITE" id="PS50850">
    <property type="entry name" value="MFS"/>
    <property type="match status" value="1"/>
</dbReference>
<dbReference type="SUPFAM" id="SSF103473">
    <property type="entry name" value="MFS general substrate transporter"/>
    <property type="match status" value="1"/>
</dbReference>
<proteinExistence type="predicted"/>
<dbReference type="PANTHER" id="PTHR43124">
    <property type="entry name" value="PURINE EFFLUX PUMP PBUE"/>
    <property type="match status" value="1"/>
</dbReference>
<evidence type="ECO:0000259" key="7">
    <source>
        <dbReference type="PROSITE" id="PS50850"/>
    </source>
</evidence>
<protein>
    <recommendedName>
        <fullName evidence="7">Major facilitator superfamily (MFS) profile domain-containing protein</fullName>
    </recommendedName>
</protein>
<comment type="caution">
    <text evidence="8">The sequence shown here is derived from an EMBL/GenBank/DDBJ whole genome shotgun (WGS) entry which is preliminary data.</text>
</comment>
<gene>
    <name evidence="8" type="ORF">JJB09_05410</name>
</gene>
<name>A0A936YJG4_9HYPH</name>
<organism evidence="8 9">
    <name type="scientific">Rhizobium setariae</name>
    <dbReference type="NCBI Taxonomy" id="2801340"/>
    <lineage>
        <taxon>Bacteria</taxon>
        <taxon>Pseudomonadati</taxon>
        <taxon>Pseudomonadota</taxon>
        <taxon>Alphaproteobacteria</taxon>
        <taxon>Hyphomicrobiales</taxon>
        <taxon>Rhizobiaceae</taxon>
        <taxon>Rhizobium/Agrobacterium group</taxon>
        <taxon>Rhizobium</taxon>
    </lineage>
</organism>
<keyword evidence="9" id="KW-1185">Reference proteome</keyword>
<comment type="subcellular location">
    <subcellularLocation>
        <location evidence="1">Cell membrane</location>
        <topology evidence="1">Multi-pass membrane protein</topology>
    </subcellularLocation>
</comment>
<dbReference type="RefSeq" id="WP_201654323.1">
    <property type="nucleotide sequence ID" value="NZ_JAEQNC010000003.1"/>
</dbReference>
<feature type="transmembrane region" description="Helical" evidence="6">
    <location>
        <begin position="215"/>
        <end position="235"/>
    </location>
</feature>
<keyword evidence="4 6" id="KW-1133">Transmembrane helix</keyword>
<feature type="transmembrane region" description="Helical" evidence="6">
    <location>
        <begin position="55"/>
        <end position="74"/>
    </location>
</feature>
<dbReference type="AlphaFoldDB" id="A0A936YJG4"/>
<dbReference type="Proteomes" id="UP000633219">
    <property type="component" value="Unassembled WGS sequence"/>
</dbReference>
<feature type="transmembrane region" description="Helical" evidence="6">
    <location>
        <begin position="140"/>
        <end position="160"/>
    </location>
</feature>
<dbReference type="InterPro" id="IPR036259">
    <property type="entry name" value="MFS_trans_sf"/>
</dbReference>
<dbReference type="InterPro" id="IPR020846">
    <property type="entry name" value="MFS_dom"/>
</dbReference>
<dbReference type="InterPro" id="IPR011701">
    <property type="entry name" value="MFS"/>
</dbReference>
<dbReference type="Gene3D" id="1.20.1250.20">
    <property type="entry name" value="MFS general substrate transporter like domains"/>
    <property type="match status" value="2"/>
</dbReference>
<keyword evidence="3 6" id="KW-0812">Transmembrane</keyword>
<sequence>MTFQKSQENPIDKTSVYVAAGLISAAGALLLNVLPVLFGTLAEAFGLGEAELGNLAFSANIGFALLGIISLAWVRKTSWRTISIIASAVVTLAILYIWTKPSYGGLLAAMAVAGAGTGALYALAMVIFGDSSQPERAYGFKLGMETLPGVVLLVLLPVVIAPAWGFGGVMITLALAAVLMGIVPLPWVPARGLDRSGDASPTHDHVPHGSASTTVWLSLLASLIFLMGIIAIWAFLELIGKQTGLSSDTIGMVLSAGFFVNAIGGFIAAGLGLKVGRITPVVIVIAAELLGLVLIGQFASVTTFAVGVMLFLFSINFVLAYTFGLMAEYDLSGKLVALGSVCLSLGGALGPMISGNIIESSGYTAALVFSGGCSLVALAIYASLARRASQLTLAPSQP</sequence>
<evidence type="ECO:0000256" key="6">
    <source>
        <dbReference type="SAM" id="Phobius"/>
    </source>
</evidence>
<dbReference type="GO" id="GO:0005886">
    <property type="term" value="C:plasma membrane"/>
    <property type="evidence" value="ECO:0007669"/>
    <property type="project" value="UniProtKB-SubCell"/>
</dbReference>
<evidence type="ECO:0000313" key="9">
    <source>
        <dbReference type="Proteomes" id="UP000633219"/>
    </source>
</evidence>
<feature type="transmembrane region" description="Helical" evidence="6">
    <location>
        <begin position="363"/>
        <end position="384"/>
    </location>
</feature>
<feature type="transmembrane region" description="Helical" evidence="6">
    <location>
        <begin position="278"/>
        <end position="298"/>
    </location>
</feature>
<evidence type="ECO:0000313" key="8">
    <source>
        <dbReference type="EMBL" id="MBL0371459.1"/>
    </source>
</evidence>
<feature type="transmembrane region" description="Helical" evidence="6">
    <location>
        <begin position="81"/>
        <end position="99"/>
    </location>
</feature>
<feature type="transmembrane region" description="Helical" evidence="6">
    <location>
        <begin position="166"/>
        <end position="188"/>
    </location>
</feature>
<keyword evidence="5 6" id="KW-0472">Membrane</keyword>
<evidence type="ECO:0000256" key="1">
    <source>
        <dbReference type="ARBA" id="ARBA00004651"/>
    </source>
</evidence>
<reference evidence="8" key="1">
    <citation type="submission" date="2021-01" db="EMBL/GenBank/DDBJ databases">
        <title>Rhizobium sp. strain KVB221 16S ribosomal RNA gene Genome sequencing and assembly.</title>
        <authorList>
            <person name="Kang M."/>
        </authorList>
    </citation>
    <scope>NUCLEOTIDE SEQUENCE</scope>
    <source>
        <strain evidence="8">KVB221</strain>
    </source>
</reference>
<evidence type="ECO:0000256" key="3">
    <source>
        <dbReference type="ARBA" id="ARBA00022692"/>
    </source>
</evidence>
<evidence type="ECO:0000256" key="4">
    <source>
        <dbReference type="ARBA" id="ARBA00022989"/>
    </source>
</evidence>
<evidence type="ECO:0000256" key="5">
    <source>
        <dbReference type="ARBA" id="ARBA00023136"/>
    </source>
</evidence>
<dbReference type="InterPro" id="IPR050189">
    <property type="entry name" value="MFS_Efflux_Transporters"/>
</dbReference>
<feature type="transmembrane region" description="Helical" evidence="6">
    <location>
        <begin position="16"/>
        <end position="35"/>
    </location>
</feature>
<feature type="transmembrane region" description="Helical" evidence="6">
    <location>
        <begin position="304"/>
        <end position="323"/>
    </location>
</feature>
<accession>A0A936YJG4</accession>
<dbReference type="Pfam" id="PF07690">
    <property type="entry name" value="MFS_1"/>
    <property type="match status" value="1"/>
</dbReference>
<feature type="transmembrane region" description="Helical" evidence="6">
    <location>
        <begin position="335"/>
        <end position="357"/>
    </location>
</feature>
<feature type="transmembrane region" description="Helical" evidence="6">
    <location>
        <begin position="250"/>
        <end position="271"/>
    </location>
</feature>
<dbReference type="GO" id="GO:0022857">
    <property type="term" value="F:transmembrane transporter activity"/>
    <property type="evidence" value="ECO:0007669"/>
    <property type="project" value="InterPro"/>
</dbReference>